<dbReference type="InterPro" id="IPR025427">
    <property type="entry name" value="DUF4160"/>
</dbReference>
<dbReference type="EMBL" id="CP036291">
    <property type="protein sequence ID" value="QDU87760.1"/>
    <property type="molecule type" value="Genomic_DNA"/>
</dbReference>
<dbReference type="OrthoDB" id="122670at2"/>
<accession>A0A518D8J3</accession>
<evidence type="ECO:0000313" key="2">
    <source>
        <dbReference type="Proteomes" id="UP000317429"/>
    </source>
</evidence>
<sequence length="78" mass="9008">MPTVYRTGPYRLFFYAGDRDEPPHVHVERDNCEAKFWLDPVRIARSHGFAANEVNALEKMIAGIEAALLESWNEFFHG</sequence>
<proteinExistence type="predicted"/>
<dbReference type="Proteomes" id="UP000317429">
    <property type="component" value="Chromosome"/>
</dbReference>
<name>A0A518D8J3_9BACT</name>
<dbReference type="KEGG" id="pnd:Pla175_11260"/>
<dbReference type="RefSeq" id="WP_145281947.1">
    <property type="nucleotide sequence ID" value="NZ_CP036291.1"/>
</dbReference>
<dbReference type="AlphaFoldDB" id="A0A518D8J3"/>
<evidence type="ECO:0008006" key="3">
    <source>
        <dbReference type="Google" id="ProtNLM"/>
    </source>
</evidence>
<gene>
    <name evidence="1" type="ORF">Pla175_11260</name>
</gene>
<protein>
    <recommendedName>
        <fullName evidence="3">DUF4160 domain-containing protein</fullName>
    </recommendedName>
</protein>
<evidence type="ECO:0000313" key="1">
    <source>
        <dbReference type="EMBL" id="QDU87760.1"/>
    </source>
</evidence>
<dbReference type="Pfam" id="PF13711">
    <property type="entry name" value="DUF4160"/>
    <property type="match status" value="1"/>
</dbReference>
<reference evidence="1 2" key="1">
    <citation type="submission" date="2019-02" db="EMBL/GenBank/DDBJ databases">
        <title>Deep-cultivation of Planctomycetes and their phenomic and genomic characterization uncovers novel biology.</title>
        <authorList>
            <person name="Wiegand S."/>
            <person name="Jogler M."/>
            <person name="Boedeker C."/>
            <person name="Pinto D."/>
            <person name="Vollmers J."/>
            <person name="Rivas-Marin E."/>
            <person name="Kohn T."/>
            <person name="Peeters S.H."/>
            <person name="Heuer A."/>
            <person name="Rast P."/>
            <person name="Oberbeckmann S."/>
            <person name="Bunk B."/>
            <person name="Jeske O."/>
            <person name="Meyerdierks A."/>
            <person name="Storesund J.E."/>
            <person name="Kallscheuer N."/>
            <person name="Luecker S."/>
            <person name="Lage O.M."/>
            <person name="Pohl T."/>
            <person name="Merkel B.J."/>
            <person name="Hornburger P."/>
            <person name="Mueller R.-W."/>
            <person name="Bruemmer F."/>
            <person name="Labrenz M."/>
            <person name="Spormann A.M."/>
            <person name="Op den Camp H."/>
            <person name="Overmann J."/>
            <person name="Amann R."/>
            <person name="Jetten M.S.M."/>
            <person name="Mascher T."/>
            <person name="Medema M.H."/>
            <person name="Devos D.P."/>
            <person name="Kaster A.-K."/>
            <person name="Ovreas L."/>
            <person name="Rohde M."/>
            <person name="Galperin M.Y."/>
            <person name="Jogler C."/>
        </authorList>
    </citation>
    <scope>NUCLEOTIDE SEQUENCE [LARGE SCALE GENOMIC DNA]</scope>
    <source>
        <strain evidence="1 2">Pla175</strain>
    </source>
</reference>
<keyword evidence="2" id="KW-1185">Reference proteome</keyword>
<organism evidence="1 2">
    <name type="scientific">Pirellulimonas nuda</name>
    <dbReference type="NCBI Taxonomy" id="2528009"/>
    <lineage>
        <taxon>Bacteria</taxon>
        <taxon>Pseudomonadati</taxon>
        <taxon>Planctomycetota</taxon>
        <taxon>Planctomycetia</taxon>
        <taxon>Pirellulales</taxon>
        <taxon>Lacipirellulaceae</taxon>
        <taxon>Pirellulimonas</taxon>
    </lineage>
</organism>